<dbReference type="Proteomes" id="UP001597237">
    <property type="component" value="Unassembled WGS sequence"/>
</dbReference>
<organism evidence="1 2">
    <name type="scientific">Phenylobacterium terrae</name>
    <dbReference type="NCBI Taxonomy" id="2665495"/>
    <lineage>
        <taxon>Bacteria</taxon>
        <taxon>Pseudomonadati</taxon>
        <taxon>Pseudomonadota</taxon>
        <taxon>Alphaproteobacteria</taxon>
        <taxon>Caulobacterales</taxon>
        <taxon>Caulobacteraceae</taxon>
        <taxon>Phenylobacterium</taxon>
    </lineage>
</organism>
<evidence type="ECO:0000313" key="1">
    <source>
        <dbReference type="EMBL" id="MFD1782086.1"/>
    </source>
</evidence>
<dbReference type="RefSeq" id="WP_377281085.1">
    <property type="nucleotide sequence ID" value="NZ_JBHRSI010000003.1"/>
</dbReference>
<accession>A0ABW4MWE5</accession>
<name>A0ABW4MWE5_9CAUL</name>
<evidence type="ECO:0000313" key="2">
    <source>
        <dbReference type="Proteomes" id="UP001597237"/>
    </source>
</evidence>
<gene>
    <name evidence="1" type="ORF">ACFSC0_01675</name>
</gene>
<keyword evidence="2" id="KW-1185">Reference proteome</keyword>
<comment type="caution">
    <text evidence="1">The sequence shown here is derived from an EMBL/GenBank/DDBJ whole genome shotgun (WGS) entry which is preliminary data.</text>
</comment>
<dbReference type="EMBL" id="JBHUEY010000001">
    <property type="protein sequence ID" value="MFD1782086.1"/>
    <property type="molecule type" value="Genomic_DNA"/>
</dbReference>
<proteinExistence type="predicted"/>
<protein>
    <submittedName>
        <fullName evidence="1">Uncharacterized protein</fullName>
    </submittedName>
</protein>
<sequence length="106" mass="11926">MNRRIVFAGRSGAEYSYSPLTPQERLRPIAGNYVVARMDGAKPSIVAAGETDNLSRMNWHDLLERARMLHGATDILVRLNVRSAIRREELEDLIAIHQPPMSLETA</sequence>
<reference evidence="2" key="1">
    <citation type="journal article" date="2019" name="Int. J. Syst. Evol. Microbiol.">
        <title>The Global Catalogue of Microorganisms (GCM) 10K type strain sequencing project: providing services to taxonomists for standard genome sequencing and annotation.</title>
        <authorList>
            <consortium name="The Broad Institute Genomics Platform"/>
            <consortium name="The Broad Institute Genome Sequencing Center for Infectious Disease"/>
            <person name="Wu L."/>
            <person name="Ma J."/>
        </authorList>
    </citation>
    <scope>NUCLEOTIDE SEQUENCE [LARGE SCALE GENOMIC DNA]</scope>
    <source>
        <strain evidence="2">DFY28</strain>
    </source>
</reference>